<keyword evidence="2" id="KW-0349">Heme</keyword>
<dbReference type="Pfam" id="PF01152">
    <property type="entry name" value="Bac_globin"/>
    <property type="match status" value="1"/>
</dbReference>
<evidence type="ECO:0000256" key="2">
    <source>
        <dbReference type="ARBA" id="ARBA00022617"/>
    </source>
</evidence>
<dbReference type="InterPro" id="IPR012292">
    <property type="entry name" value="Globin/Proto"/>
</dbReference>
<dbReference type="GO" id="GO:0019825">
    <property type="term" value="F:oxygen binding"/>
    <property type="evidence" value="ECO:0007669"/>
    <property type="project" value="InterPro"/>
</dbReference>
<name>A0A238W5C5_9FLAO</name>
<evidence type="ECO:0000313" key="5">
    <source>
        <dbReference type="EMBL" id="SNR41373.1"/>
    </source>
</evidence>
<dbReference type="InterPro" id="IPR009050">
    <property type="entry name" value="Globin-like_sf"/>
</dbReference>
<dbReference type="GO" id="GO:0046872">
    <property type="term" value="F:metal ion binding"/>
    <property type="evidence" value="ECO:0007669"/>
    <property type="project" value="UniProtKB-KW"/>
</dbReference>
<keyword evidence="6" id="KW-1185">Reference proteome</keyword>
<keyword evidence="4" id="KW-0408">Iron</keyword>
<proteinExistence type="predicted"/>
<evidence type="ECO:0000256" key="3">
    <source>
        <dbReference type="ARBA" id="ARBA00022723"/>
    </source>
</evidence>
<dbReference type="EMBL" id="FZNY01000001">
    <property type="protein sequence ID" value="SNR41373.1"/>
    <property type="molecule type" value="Genomic_DNA"/>
</dbReference>
<protein>
    <submittedName>
        <fullName evidence="5">Hemoglobin</fullName>
    </submittedName>
</protein>
<organism evidence="5 6">
    <name type="scientific">Dokdonia pacifica</name>
    <dbReference type="NCBI Taxonomy" id="1627892"/>
    <lineage>
        <taxon>Bacteria</taxon>
        <taxon>Pseudomonadati</taxon>
        <taxon>Bacteroidota</taxon>
        <taxon>Flavobacteriia</taxon>
        <taxon>Flavobacteriales</taxon>
        <taxon>Flavobacteriaceae</taxon>
        <taxon>Dokdonia</taxon>
    </lineage>
</organism>
<dbReference type="SUPFAM" id="SSF46458">
    <property type="entry name" value="Globin-like"/>
    <property type="match status" value="1"/>
</dbReference>
<dbReference type="GO" id="GO:0020037">
    <property type="term" value="F:heme binding"/>
    <property type="evidence" value="ECO:0007669"/>
    <property type="project" value="InterPro"/>
</dbReference>
<keyword evidence="3" id="KW-0479">Metal-binding</keyword>
<sequence>MSLFNTKPLMKDITNRKDIEHMVDTFYTYVREDIVLGPIFNRVINDHWDKHLDTMYRFWQTVLLQESAYKGSPFRPHRKLPIEAHHFDRWLYHFNTTIDQNFSGKIANEAKWRASKMAQMFMVKLNNNHL</sequence>
<dbReference type="AlphaFoldDB" id="A0A238W5C5"/>
<dbReference type="InterPro" id="IPR001486">
    <property type="entry name" value="Hemoglobin_trunc"/>
</dbReference>
<dbReference type="Gene3D" id="1.10.490.10">
    <property type="entry name" value="Globins"/>
    <property type="match status" value="1"/>
</dbReference>
<dbReference type="CDD" id="cd08916">
    <property type="entry name" value="TrHb3_P"/>
    <property type="match status" value="1"/>
</dbReference>
<evidence type="ECO:0000313" key="6">
    <source>
        <dbReference type="Proteomes" id="UP000198379"/>
    </source>
</evidence>
<evidence type="ECO:0000256" key="1">
    <source>
        <dbReference type="ARBA" id="ARBA00022448"/>
    </source>
</evidence>
<dbReference type="Proteomes" id="UP000198379">
    <property type="component" value="Unassembled WGS sequence"/>
</dbReference>
<evidence type="ECO:0000256" key="4">
    <source>
        <dbReference type="ARBA" id="ARBA00023004"/>
    </source>
</evidence>
<dbReference type="RefSeq" id="WP_229746880.1">
    <property type="nucleotide sequence ID" value="NZ_BMEP01000002.1"/>
</dbReference>
<keyword evidence="1" id="KW-0813">Transport</keyword>
<reference evidence="5 6" key="1">
    <citation type="submission" date="2017-06" db="EMBL/GenBank/DDBJ databases">
        <authorList>
            <person name="Kim H.J."/>
            <person name="Triplett B.A."/>
        </authorList>
    </citation>
    <scope>NUCLEOTIDE SEQUENCE [LARGE SCALE GENOMIC DNA]</scope>
    <source>
        <strain evidence="5 6">DSM 25597</strain>
    </source>
</reference>
<gene>
    <name evidence="5" type="ORF">SAMN06265376_101678</name>
</gene>
<accession>A0A238W5C5</accession>